<accession>A0ABP8CK59</accession>
<protein>
    <recommendedName>
        <fullName evidence="1">Swt1-like HEPN domain-containing protein</fullName>
    </recommendedName>
</protein>
<dbReference type="Proteomes" id="UP001501710">
    <property type="component" value="Unassembled WGS sequence"/>
</dbReference>
<gene>
    <name evidence="2" type="ORF">GCM10022254_64210</name>
</gene>
<feature type="domain" description="Swt1-like HEPN" evidence="1">
    <location>
        <begin position="53"/>
        <end position="179"/>
    </location>
</feature>
<evidence type="ECO:0000259" key="1">
    <source>
        <dbReference type="Pfam" id="PF18731"/>
    </source>
</evidence>
<evidence type="ECO:0000313" key="3">
    <source>
        <dbReference type="Proteomes" id="UP001501710"/>
    </source>
</evidence>
<comment type="caution">
    <text evidence="2">The sequence shown here is derived from an EMBL/GenBank/DDBJ whole genome shotgun (WGS) entry which is preliminary data.</text>
</comment>
<reference evidence="3" key="1">
    <citation type="journal article" date="2019" name="Int. J. Syst. Evol. Microbiol.">
        <title>The Global Catalogue of Microorganisms (GCM) 10K type strain sequencing project: providing services to taxonomists for standard genome sequencing and annotation.</title>
        <authorList>
            <consortium name="The Broad Institute Genomics Platform"/>
            <consortium name="The Broad Institute Genome Sequencing Center for Infectious Disease"/>
            <person name="Wu L."/>
            <person name="Ma J."/>
        </authorList>
    </citation>
    <scope>NUCLEOTIDE SEQUENCE [LARGE SCALE GENOMIC DNA]</scope>
    <source>
        <strain evidence="3">JCM 17440</strain>
    </source>
</reference>
<dbReference type="RefSeq" id="WP_344904702.1">
    <property type="nucleotide sequence ID" value="NZ_BAABAS010000023.1"/>
</dbReference>
<dbReference type="Pfam" id="PF18731">
    <property type="entry name" value="HEPN_Swt1"/>
    <property type="match status" value="1"/>
</dbReference>
<organism evidence="2 3">
    <name type="scientific">Actinomadura meridiana</name>
    <dbReference type="NCBI Taxonomy" id="559626"/>
    <lineage>
        <taxon>Bacteria</taxon>
        <taxon>Bacillati</taxon>
        <taxon>Actinomycetota</taxon>
        <taxon>Actinomycetes</taxon>
        <taxon>Streptosporangiales</taxon>
        <taxon>Thermomonosporaceae</taxon>
        <taxon>Actinomadura</taxon>
    </lineage>
</organism>
<keyword evidence="3" id="KW-1185">Reference proteome</keyword>
<proteinExistence type="predicted"/>
<evidence type="ECO:0000313" key="2">
    <source>
        <dbReference type="EMBL" id="GAA4240245.1"/>
    </source>
</evidence>
<sequence>MLEAEAENFRQAGVRVGMDERGAEENLLEESLAPFPLNLRNEAVRMGRLYATLYCFENSVRELIQARLSEQDPDWWNTAKVPTKVRNTAQTRMNDAQKNSWLEGVNQDTLGFVDFGGLCDIITHNWNDFADLVPSQHWLKQRFDELERARNFVAHNRMLSAAEFARLEMYVRDWNRQVGI</sequence>
<name>A0ABP8CK59_9ACTN</name>
<dbReference type="EMBL" id="BAABAS010000023">
    <property type="protein sequence ID" value="GAA4240245.1"/>
    <property type="molecule type" value="Genomic_DNA"/>
</dbReference>
<dbReference type="InterPro" id="IPR041650">
    <property type="entry name" value="HEPN_Swt1"/>
</dbReference>